<feature type="signal peptide" evidence="1">
    <location>
        <begin position="1"/>
        <end position="21"/>
    </location>
</feature>
<accession>G7E105</accession>
<dbReference type="Proteomes" id="UP000009131">
    <property type="component" value="Unassembled WGS sequence"/>
</dbReference>
<name>G7E105_MIXOS</name>
<keyword evidence="1" id="KW-0732">Signal</keyword>
<reference evidence="2 3" key="1">
    <citation type="journal article" date="2011" name="J. Gen. Appl. Microbiol.">
        <title>Draft genome sequencing of the enigmatic basidiomycete Mixia osmundae.</title>
        <authorList>
            <person name="Nishida H."/>
            <person name="Nagatsuka Y."/>
            <person name="Sugiyama J."/>
        </authorList>
    </citation>
    <scope>NUCLEOTIDE SEQUENCE [LARGE SCALE GENOMIC DNA]</scope>
    <source>
        <strain evidence="3">CBS 9802 / IAM 14324 / JCM 22182 / KY 12970</strain>
    </source>
</reference>
<organism evidence="2 3">
    <name type="scientific">Mixia osmundae (strain CBS 9802 / IAM 14324 / JCM 22182 / KY 12970)</name>
    <dbReference type="NCBI Taxonomy" id="764103"/>
    <lineage>
        <taxon>Eukaryota</taxon>
        <taxon>Fungi</taxon>
        <taxon>Dikarya</taxon>
        <taxon>Basidiomycota</taxon>
        <taxon>Pucciniomycotina</taxon>
        <taxon>Mixiomycetes</taxon>
        <taxon>Mixiales</taxon>
        <taxon>Mixiaceae</taxon>
        <taxon>Mixia</taxon>
    </lineage>
</organism>
<dbReference type="EMBL" id="BABT02000102">
    <property type="protein sequence ID" value="GAA96515.1"/>
    <property type="molecule type" value="Genomic_DNA"/>
</dbReference>
<evidence type="ECO:0000313" key="2">
    <source>
        <dbReference type="EMBL" id="GAA96515.1"/>
    </source>
</evidence>
<evidence type="ECO:0000256" key="1">
    <source>
        <dbReference type="SAM" id="SignalP"/>
    </source>
</evidence>
<dbReference type="InParanoid" id="G7E105"/>
<comment type="caution">
    <text evidence="2">The sequence shown here is derived from an EMBL/GenBank/DDBJ whole genome shotgun (WGS) entry which is preliminary data.</text>
</comment>
<sequence>MRSLILPLFLVFVSSIYQCATLSLEVDIHLNAHCEFKQDHIEALLGLPDTTVLFHHLEDQGWIYSFDHALGSGVEYLYSEESREGAKVAYKITAWAPMNGVTGDPTGFECCAGETNVVVLLSLVEPRLVEVKTGRWASASCNPDTEPSNCFARGYRGTICTVDDDRTSVDYFVVDEDEDDEQ</sequence>
<proteinExistence type="predicted"/>
<gene>
    <name evidence="2" type="primary">Mo03183</name>
    <name evidence="2" type="ORF">E5Q_03183</name>
</gene>
<reference evidence="2 3" key="2">
    <citation type="journal article" date="2012" name="Open Biol.">
        <title>Characteristics of nucleosomes and linker DNA regions on the genome of the basidiomycete Mixia osmundae revealed by mono- and dinucleosome mapping.</title>
        <authorList>
            <person name="Nishida H."/>
            <person name="Kondo S."/>
            <person name="Matsumoto T."/>
            <person name="Suzuki Y."/>
            <person name="Yoshikawa H."/>
            <person name="Taylor T.D."/>
            <person name="Sugiyama J."/>
        </authorList>
    </citation>
    <scope>NUCLEOTIDE SEQUENCE [LARGE SCALE GENOMIC DNA]</scope>
    <source>
        <strain evidence="3">CBS 9802 / IAM 14324 / JCM 22182 / KY 12970</strain>
    </source>
</reference>
<feature type="chain" id="PRO_5009955634" evidence="1">
    <location>
        <begin position="22"/>
        <end position="182"/>
    </location>
</feature>
<keyword evidence="3" id="KW-1185">Reference proteome</keyword>
<dbReference type="RefSeq" id="XP_014567440.1">
    <property type="nucleotide sequence ID" value="XM_014711954.1"/>
</dbReference>
<dbReference type="AlphaFoldDB" id="G7E105"/>
<evidence type="ECO:0000313" key="3">
    <source>
        <dbReference type="Proteomes" id="UP000009131"/>
    </source>
</evidence>
<dbReference type="HOGENOM" id="CLU_1482343_0_0_1"/>
<protein>
    <submittedName>
        <fullName evidence="2">Uncharacterized protein</fullName>
    </submittedName>
</protein>